<reference evidence="1 2" key="1">
    <citation type="journal article" date="2007" name="Proc. Natl. Acad. Sci. U.S.A.">
        <title>Genome dynamics in a natural archaeal population.</title>
        <authorList>
            <person name="Allen E.E."/>
            <person name="Tyson G.W."/>
            <person name="Whitaker R.J."/>
            <person name="Detter J.C."/>
            <person name="Richardson P.M."/>
            <person name="Banfield J.F."/>
        </authorList>
    </citation>
    <scope>NUCLEOTIDE SEQUENCE [LARGE SCALE GENOMIC DNA]</scope>
    <source>
        <strain evidence="2">fer1</strain>
    </source>
</reference>
<protein>
    <submittedName>
        <fullName evidence="1">Uncharacterized protein</fullName>
    </submittedName>
</protein>
<dbReference type="KEGG" id="fac:FACI_IFERC01G0603"/>
<evidence type="ECO:0000313" key="2">
    <source>
        <dbReference type="Proteomes" id="UP000014660"/>
    </source>
</evidence>
<name>S0AMS7_FERAC</name>
<dbReference type="HOGENOM" id="CLU_3379847_0_0_2"/>
<dbReference type="AlphaFoldDB" id="S0AMS7"/>
<evidence type="ECO:0000313" key="1">
    <source>
        <dbReference type="EMBL" id="AGO60583.1"/>
    </source>
</evidence>
<dbReference type="Proteomes" id="UP000014660">
    <property type="component" value="Chromosome"/>
</dbReference>
<dbReference type="EMBL" id="CP004145">
    <property type="protein sequence ID" value="AGO60583.1"/>
    <property type="molecule type" value="Genomic_DNA"/>
</dbReference>
<proteinExistence type="predicted"/>
<gene>
    <name evidence="1" type="ORF">FACI_IFERC00001G0603</name>
</gene>
<accession>S0AMS7</accession>
<sequence length="33" mass="3928">MLDKESVKRTITELMNIQHPDLVKREIDIGIYK</sequence>
<organism evidence="1 2">
    <name type="scientific">Ferroplasma acidarmanus Fer1</name>
    <dbReference type="NCBI Taxonomy" id="333146"/>
    <lineage>
        <taxon>Archaea</taxon>
        <taxon>Methanobacteriati</taxon>
        <taxon>Thermoplasmatota</taxon>
        <taxon>Thermoplasmata</taxon>
        <taxon>Thermoplasmatales</taxon>
        <taxon>Ferroplasmaceae</taxon>
        <taxon>Ferroplasma</taxon>
    </lineage>
</organism>
<keyword evidence="2" id="KW-1185">Reference proteome</keyword>